<gene>
    <name evidence="1" type="ORF">IEO70_15125</name>
</gene>
<sequence length="81" mass="9846">MTKYHVISAKRMGRNNGDRTYEYFFFPIDKYDKEEVIAQFRPIQKETLKNNNRWYPYTAYEYDGETFYSIQYSGIADESEI</sequence>
<proteinExistence type="predicted"/>
<accession>A0A927CXW4</accession>
<keyword evidence="2" id="KW-1185">Reference proteome</keyword>
<comment type="caution">
    <text evidence="1">The sequence shown here is derived from an EMBL/GenBank/DDBJ whole genome shotgun (WGS) entry which is preliminary data.</text>
</comment>
<dbReference type="Proteomes" id="UP000602076">
    <property type="component" value="Unassembled WGS sequence"/>
</dbReference>
<organism evidence="1 2">
    <name type="scientific">Peribacillus faecalis</name>
    <dbReference type="NCBI Taxonomy" id="2772559"/>
    <lineage>
        <taxon>Bacteria</taxon>
        <taxon>Bacillati</taxon>
        <taxon>Bacillota</taxon>
        <taxon>Bacilli</taxon>
        <taxon>Bacillales</taxon>
        <taxon>Bacillaceae</taxon>
        <taxon>Peribacillus</taxon>
    </lineage>
</organism>
<reference evidence="1" key="1">
    <citation type="submission" date="2020-09" db="EMBL/GenBank/DDBJ databases">
        <title>Bacillus faecalis sp. nov., a moderately halophilic bacterium isolated from cow faeces.</title>
        <authorList>
            <person name="Jiang L."/>
            <person name="Lee J."/>
        </authorList>
    </citation>
    <scope>NUCLEOTIDE SEQUENCE</scope>
    <source>
        <strain evidence="1">AGMB 02131</strain>
    </source>
</reference>
<protein>
    <submittedName>
        <fullName evidence="1">Uncharacterized protein</fullName>
    </submittedName>
</protein>
<dbReference type="AlphaFoldDB" id="A0A927CXW4"/>
<dbReference type="EMBL" id="JACXSI010000041">
    <property type="protein sequence ID" value="MBD3109678.1"/>
    <property type="molecule type" value="Genomic_DNA"/>
</dbReference>
<name>A0A927CXW4_9BACI</name>
<evidence type="ECO:0000313" key="2">
    <source>
        <dbReference type="Proteomes" id="UP000602076"/>
    </source>
</evidence>
<evidence type="ECO:0000313" key="1">
    <source>
        <dbReference type="EMBL" id="MBD3109678.1"/>
    </source>
</evidence>
<dbReference type="RefSeq" id="WP_190999212.1">
    <property type="nucleotide sequence ID" value="NZ_JACXSI010000041.1"/>
</dbReference>